<protein>
    <recommendedName>
        <fullName evidence="4">YcxB-like protein domain-containing protein</fullName>
    </recommendedName>
</protein>
<evidence type="ECO:0008006" key="4">
    <source>
        <dbReference type="Google" id="ProtNLM"/>
    </source>
</evidence>
<evidence type="ECO:0000313" key="3">
    <source>
        <dbReference type="Proteomes" id="UP000543642"/>
    </source>
</evidence>
<keyword evidence="3" id="KW-1185">Reference proteome</keyword>
<dbReference type="Proteomes" id="UP000543642">
    <property type="component" value="Unassembled WGS sequence"/>
</dbReference>
<organism evidence="2 3">
    <name type="scientific">Catenibacillus scindens</name>
    <dbReference type="NCBI Taxonomy" id="673271"/>
    <lineage>
        <taxon>Bacteria</taxon>
        <taxon>Bacillati</taxon>
        <taxon>Bacillota</taxon>
        <taxon>Clostridia</taxon>
        <taxon>Lachnospirales</taxon>
        <taxon>Lachnospiraceae</taxon>
        <taxon>Catenibacillus</taxon>
    </lineage>
</organism>
<feature type="transmembrane region" description="Helical" evidence="1">
    <location>
        <begin position="80"/>
        <end position="100"/>
    </location>
</feature>
<evidence type="ECO:0000256" key="1">
    <source>
        <dbReference type="SAM" id="Phobius"/>
    </source>
</evidence>
<feature type="transmembrane region" description="Helical" evidence="1">
    <location>
        <begin position="32"/>
        <end position="57"/>
    </location>
</feature>
<dbReference type="EMBL" id="JACHFW010000006">
    <property type="protein sequence ID" value="MBB5264730.1"/>
    <property type="molecule type" value="Genomic_DNA"/>
</dbReference>
<dbReference type="RefSeq" id="WP_183773608.1">
    <property type="nucleotide sequence ID" value="NZ_JACHFW010000006.1"/>
</dbReference>
<name>A0A7W8M556_9FIRM</name>
<evidence type="ECO:0000313" key="2">
    <source>
        <dbReference type="EMBL" id="MBB5264730.1"/>
    </source>
</evidence>
<accession>A0A7W8M556</accession>
<keyword evidence="1" id="KW-1133">Transmembrane helix</keyword>
<keyword evidence="1" id="KW-0812">Transmembrane</keyword>
<dbReference type="AlphaFoldDB" id="A0A7W8M556"/>
<keyword evidence="1" id="KW-0472">Membrane</keyword>
<gene>
    <name evidence="2" type="ORF">HNP82_001858</name>
</gene>
<reference evidence="2 3" key="1">
    <citation type="submission" date="2020-08" db="EMBL/GenBank/DDBJ databases">
        <title>Genomic Encyclopedia of Type Strains, Phase IV (KMG-IV): sequencing the most valuable type-strain genomes for metagenomic binning, comparative biology and taxonomic classification.</title>
        <authorList>
            <person name="Goeker M."/>
        </authorList>
    </citation>
    <scope>NUCLEOTIDE SEQUENCE [LARGE SCALE GENOMIC DNA]</scope>
    <source>
        <strain evidence="2 3">DSM 106146</strain>
    </source>
</reference>
<sequence>MFEIEFSTGRCIEDRKDILYSKHNNLLSSRKFRLICLTVFCLCVVGGLFFAVCWASIDRGFIVLSLPYYELAPESEQTSAYMVLMTFCAAAAAIALLLFVNSMYPLRIHLPGTRLDYDGHYPAETFHLSFGTGYFTVTRNSERTDFKYTDIHRVFKDRRGLLLADIDLYIPLEILTQSERKLLIQRFRRPKQKHKVL</sequence>
<comment type="caution">
    <text evidence="2">The sequence shown here is derived from an EMBL/GenBank/DDBJ whole genome shotgun (WGS) entry which is preliminary data.</text>
</comment>
<proteinExistence type="predicted"/>